<evidence type="ECO:0000313" key="3">
    <source>
        <dbReference type="EMBL" id="KCZ89379.1"/>
    </source>
</evidence>
<dbReference type="Pfam" id="PF04264">
    <property type="entry name" value="YceI"/>
    <property type="match status" value="1"/>
</dbReference>
<accession>A0A059FFI1</accession>
<dbReference type="PANTHER" id="PTHR34406">
    <property type="entry name" value="PROTEIN YCEI"/>
    <property type="match status" value="1"/>
</dbReference>
<dbReference type="SUPFAM" id="SSF101874">
    <property type="entry name" value="YceI-like"/>
    <property type="match status" value="1"/>
</dbReference>
<reference evidence="3 4" key="1">
    <citation type="submission" date="2013-04" db="EMBL/GenBank/DDBJ databases">
        <title>Hyphomonas hirschiana VP5 Genome Sequencing.</title>
        <authorList>
            <person name="Lai Q."/>
            <person name="Shao Z."/>
        </authorList>
    </citation>
    <scope>NUCLEOTIDE SEQUENCE [LARGE SCALE GENOMIC DNA]</scope>
    <source>
        <strain evidence="3 4">VP5</strain>
    </source>
</reference>
<dbReference type="PANTHER" id="PTHR34406:SF1">
    <property type="entry name" value="PROTEIN YCEI"/>
    <property type="match status" value="1"/>
</dbReference>
<evidence type="ECO:0000259" key="2">
    <source>
        <dbReference type="SMART" id="SM00867"/>
    </source>
</evidence>
<dbReference type="EMBL" id="ARYI01000014">
    <property type="protein sequence ID" value="KCZ89379.1"/>
    <property type="molecule type" value="Genomic_DNA"/>
</dbReference>
<dbReference type="InterPro" id="IPR036761">
    <property type="entry name" value="TTHA0802/YceI-like_sf"/>
</dbReference>
<dbReference type="OrthoDB" id="9811006at2"/>
<protein>
    <recommendedName>
        <fullName evidence="2">Lipid/polyisoprenoid-binding YceI-like domain-containing protein</fullName>
    </recommendedName>
</protein>
<dbReference type="Gene3D" id="2.40.128.110">
    <property type="entry name" value="Lipid/polyisoprenoid-binding, YceI-like"/>
    <property type="match status" value="1"/>
</dbReference>
<proteinExistence type="predicted"/>
<dbReference type="AlphaFoldDB" id="A0A059FFI1"/>
<feature type="chain" id="PRO_5001572157" description="Lipid/polyisoprenoid-binding YceI-like domain-containing protein" evidence="1">
    <location>
        <begin position="21"/>
        <end position="246"/>
    </location>
</feature>
<dbReference type="Proteomes" id="UP000025061">
    <property type="component" value="Unassembled WGS sequence"/>
</dbReference>
<dbReference type="PATRIC" id="fig|1280951.3.peg.2933"/>
<dbReference type="PROSITE" id="PS51257">
    <property type="entry name" value="PROKAR_LIPOPROTEIN"/>
    <property type="match status" value="1"/>
</dbReference>
<dbReference type="SMART" id="SM00867">
    <property type="entry name" value="YceI"/>
    <property type="match status" value="1"/>
</dbReference>
<evidence type="ECO:0000313" key="4">
    <source>
        <dbReference type="Proteomes" id="UP000025061"/>
    </source>
</evidence>
<dbReference type="InterPro" id="IPR007372">
    <property type="entry name" value="Lipid/polyisoprenoid-bd_YceI"/>
</dbReference>
<gene>
    <name evidence="3" type="ORF">HHI_14552</name>
</gene>
<comment type="caution">
    <text evidence="3">The sequence shown here is derived from an EMBL/GenBank/DDBJ whole genome shotgun (WGS) entry which is preliminary data.</text>
</comment>
<sequence>MPARPIATFLLAAFSFSACASPPEAAAPAAPAAGAAPAAAAMAPIVPDPALANGAAAGVYNLDKHHASLVFAADHLGFSNYVGQFTRFDATLTIDPAAPEAATLTATVDPTSLTIPTPPDGFLETLLGADWFNAAAFPDITFTSTEIRQTGPADADVTGNLTFMGATLPLTFKAHFNGAYPGYPPYDPNARAGFHASGSLSRSAFGMTYGLPPEGSDMGVGDEVKFWIDAEFTGPPAPETATPEAP</sequence>
<feature type="signal peptide" evidence="1">
    <location>
        <begin position="1"/>
        <end position="20"/>
    </location>
</feature>
<evidence type="ECO:0000256" key="1">
    <source>
        <dbReference type="SAM" id="SignalP"/>
    </source>
</evidence>
<feature type="domain" description="Lipid/polyisoprenoid-binding YceI-like" evidence="2">
    <location>
        <begin position="59"/>
        <end position="233"/>
    </location>
</feature>
<keyword evidence="4" id="KW-1185">Reference proteome</keyword>
<dbReference type="RefSeq" id="WP_011645171.1">
    <property type="nucleotide sequence ID" value="NZ_ARYI01000014.1"/>
</dbReference>
<keyword evidence="1" id="KW-0732">Signal</keyword>
<name>A0A059FFI1_9PROT</name>
<organism evidence="3 4">
    <name type="scientific">Hyphomonas hirschiana VP5</name>
    <dbReference type="NCBI Taxonomy" id="1280951"/>
    <lineage>
        <taxon>Bacteria</taxon>
        <taxon>Pseudomonadati</taxon>
        <taxon>Pseudomonadota</taxon>
        <taxon>Alphaproteobacteria</taxon>
        <taxon>Hyphomonadales</taxon>
        <taxon>Hyphomonadaceae</taxon>
        <taxon>Hyphomonas</taxon>
    </lineage>
</organism>